<sequence length="662" mass="74256">MDFVRTRKKNLAISWIIVLAVISFISTFIFKSILTAEINLEGKFHQIPISLNNYDLHDLGVVDLNGDDLIDIFTTNHSALQSILINESTGKFSDRLIEENLQQDSVFPGLEISAKAVKIDSPGIYFYREKNFRLSSQSPDNHLVIKTHRINRESLPIRGTLSLSSAVTLKKNKNFKIDIDESKLSSGGIQTKIFFDVLGNGELVLESLTAIPVEVNMNPQIPLDLIYIGSSKLTPSTPNFKLSWKDRHGMAWADYDSDSNLDVYISRGGLKGKIVEAPELYSAPFFNDELLRGETDGFSDQALQAGVYKKACPGRQTSWVDFDGDGKLDLYTVCGRGSPPAETSPNQLYHQTDNQQFVDVAHDVGLDFPETGIFVWLDVDNNNTLDFFWVSKSSFQLFLNSDGHLKPQPKISNKNGFPNSLSIYDFDSDGLLDILVISGPGCSLLKNQGEGIYKSIRLSSLGLPNRVLEATWVDYNNDGLIDLHTIPNGLYQQQQDHTFKPTNILEVKTHLSKLVGAQSTWFDFDNDGSRDLLMFLKYRPFWLRLLDKLPGFDIPNPRSTNVKLYKNLTHNNNWLQIKLLGKNGNKQAVGAAVIIESSDGTKQLHQVGESEGSHYSQGHYRLYIGLGKQERVNSVKVFWPDGQTKDIDTVPINHLLHIEQTA</sequence>
<dbReference type="InterPro" id="IPR028994">
    <property type="entry name" value="Integrin_alpha_N"/>
</dbReference>
<protein>
    <submittedName>
        <fullName evidence="4">CRTAC1 family protein</fullName>
    </submittedName>
</protein>
<dbReference type="RefSeq" id="WP_215610348.1">
    <property type="nucleotide sequence ID" value="NZ_JADOES010000042.1"/>
</dbReference>
<name>A0A947DHX5_9CYAN</name>
<keyword evidence="1" id="KW-0732">Signal</keyword>
<feature type="transmembrane region" description="Helical" evidence="2">
    <location>
        <begin position="12"/>
        <end position="30"/>
    </location>
</feature>
<proteinExistence type="predicted"/>
<evidence type="ECO:0000256" key="1">
    <source>
        <dbReference type="ARBA" id="ARBA00022729"/>
    </source>
</evidence>
<dbReference type="InterPro" id="IPR011519">
    <property type="entry name" value="UnbV_ASPIC"/>
</dbReference>
<dbReference type="PANTHER" id="PTHR16026">
    <property type="entry name" value="CARTILAGE ACIDIC PROTEIN 1"/>
    <property type="match status" value="1"/>
</dbReference>
<dbReference type="InterPro" id="IPR027039">
    <property type="entry name" value="Crtac1"/>
</dbReference>
<dbReference type="PANTHER" id="PTHR16026:SF0">
    <property type="entry name" value="CARTILAGE ACIDIC PROTEIN 1"/>
    <property type="match status" value="1"/>
</dbReference>
<dbReference type="SUPFAM" id="SSF69318">
    <property type="entry name" value="Integrin alpha N-terminal domain"/>
    <property type="match status" value="1"/>
</dbReference>
<dbReference type="Proteomes" id="UP000717364">
    <property type="component" value="Unassembled WGS sequence"/>
</dbReference>
<comment type="caution">
    <text evidence="4">The sequence shown here is derived from an EMBL/GenBank/DDBJ whole genome shotgun (WGS) entry which is preliminary data.</text>
</comment>
<keyword evidence="2" id="KW-0812">Transmembrane</keyword>
<dbReference type="EMBL" id="JADOES010000042">
    <property type="protein sequence ID" value="MBT9317281.1"/>
    <property type="molecule type" value="Genomic_DNA"/>
</dbReference>
<feature type="domain" description="ASPIC/UnbV" evidence="3">
    <location>
        <begin position="588"/>
        <end position="656"/>
    </location>
</feature>
<evidence type="ECO:0000313" key="5">
    <source>
        <dbReference type="Proteomes" id="UP000717364"/>
    </source>
</evidence>
<accession>A0A947DHX5</accession>
<keyword evidence="2" id="KW-1133">Transmembrane helix</keyword>
<organism evidence="4 5">
    <name type="scientific">Leptothoe spongobia TAU-MAC 1115</name>
    <dbReference type="NCBI Taxonomy" id="1967444"/>
    <lineage>
        <taxon>Bacteria</taxon>
        <taxon>Bacillati</taxon>
        <taxon>Cyanobacteriota</taxon>
        <taxon>Cyanophyceae</taxon>
        <taxon>Nodosilineales</taxon>
        <taxon>Cymatolegaceae</taxon>
        <taxon>Leptothoe</taxon>
        <taxon>Leptothoe spongobia</taxon>
    </lineage>
</organism>
<evidence type="ECO:0000256" key="2">
    <source>
        <dbReference type="SAM" id="Phobius"/>
    </source>
</evidence>
<keyword evidence="5" id="KW-1185">Reference proteome</keyword>
<reference evidence="4" key="1">
    <citation type="submission" date="2020-11" db="EMBL/GenBank/DDBJ databases">
        <authorList>
            <person name="Konstantinou D."/>
            <person name="Gkelis S."/>
            <person name="Popin R."/>
            <person name="Fewer D."/>
            <person name="Sivonen K."/>
        </authorList>
    </citation>
    <scope>NUCLEOTIDE SEQUENCE</scope>
    <source>
        <strain evidence="4">TAU-MAC 1115</strain>
    </source>
</reference>
<reference evidence="4" key="2">
    <citation type="journal article" date="2021" name="Mar. Drugs">
        <title>Genome Reduction and Secondary Metabolism of the Marine Sponge-Associated Cyanobacterium Leptothoe.</title>
        <authorList>
            <person name="Konstantinou D."/>
            <person name="Popin R.V."/>
            <person name="Fewer D.P."/>
            <person name="Sivonen K."/>
            <person name="Gkelis S."/>
        </authorList>
    </citation>
    <scope>NUCLEOTIDE SEQUENCE</scope>
    <source>
        <strain evidence="4">TAU-MAC 1115</strain>
    </source>
</reference>
<dbReference type="Pfam" id="PF13517">
    <property type="entry name" value="FG-GAP_3"/>
    <property type="match status" value="1"/>
</dbReference>
<dbReference type="Pfam" id="PF07593">
    <property type="entry name" value="UnbV_ASPIC"/>
    <property type="match status" value="1"/>
</dbReference>
<dbReference type="AlphaFoldDB" id="A0A947DHX5"/>
<keyword evidence="2" id="KW-0472">Membrane</keyword>
<dbReference type="Gene3D" id="2.130.10.130">
    <property type="entry name" value="Integrin alpha, N-terminal"/>
    <property type="match status" value="1"/>
</dbReference>
<evidence type="ECO:0000259" key="3">
    <source>
        <dbReference type="Pfam" id="PF07593"/>
    </source>
</evidence>
<evidence type="ECO:0000313" key="4">
    <source>
        <dbReference type="EMBL" id="MBT9317281.1"/>
    </source>
</evidence>
<dbReference type="InterPro" id="IPR013517">
    <property type="entry name" value="FG-GAP"/>
</dbReference>
<gene>
    <name evidence="4" type="ORF">IXB50_17795</name>
</gene>